<accession>A0A6G1JH92</accession>
<dbReference type="AlphaFoldDB" id="A0A6G1JH92"/>
<dbReference type="Proteomes" id="UP000799291">
    <property type="component" value="Unassembled WGS sequence"/>
</dbReference>
<evidence type="ECO:0000313" key="2">
    <source>
        <dbReference type="Proteomes" id="UP000799291"/>
    </source>
</evidence>
<sequence>MKPPKDSEYFFRGNDNVLSPHHMTRYIYPSYLSYPKSYLLLQPLANGHKRSHPVGRAFFSPNGSEFVTITPSGRQPPTKAQFDAWLNAEKAIDKKSRDPLGRAMRRVSGYQGNTVLESGRFRLKKGPPCTAEVEGHGSWWVWLHDLYQGKFDRAFWCARETMDALDIPAPLTKWYPRPDVEKAVVRIEKNARRYRLQPGEKYSDGKYWRCLLCRLISEVSVDRANIIRVDELPWWRWRIAMRRLEQLQIDWLMVVSIAAVDRWVDELPGEVISRGNAQEMRDLDQGRIPLRDAIELIDNIPIYVAKLLPWGFSLDNPVNTKEGDVLKQHLIGELRRLANSGRR</sequence>
<reference evidence="1" key="1">
    <citation type="journal article" date="2020" name="Stud. Mycol.">
        <title>101 Dothideomycetes genomes: a test case for predicting lifestyles and emergence of pathogens.</title>
        <authorList>
            <person name="Haridas S."/>
            <person name="Albert R."/>
            <person name="Binder M."/>
            <person name="Bloem J."/>
            <person name="Labutti K."/>
            <person name="Salamov A."/>
            <person name="Andreopoulos B."/>
            <person name="Baker S."/>
            <person name="Barry K."/>
            <person name="Bills G."/>
            <person name="Bluhm B."/>
            <person name="Cannon C."/>
            <person name="Castanera R."/>
            <person name="Culley D."/>
            <person name="Daum C."/>
            <person name="Ezra D."/>
            <person name="Gonzalez J."/>
            <person name="Henrissat B."/>
            <person name="Kuo A."/>
            <person name="Liang C."/>
            <person name="Lipzen A."/>
            <person name="Lutzoni F."/>
            <person name="Magnuson J."/>
            <person name="Mondo S."/>
            <person name="Nolan M."/>
            <person name="Ohm R."/>
            <person name="Pangilinan J."/>
            <person name="Park H.-J."/>
            <person name="Ramirez L."/>
            <person name="Alfaro M."/>
            <person name="Sun H."/>
            <person name="Tritt A."/>
            <person name="Yoshinaga Y."/>
            <person name="Zwiers L.-H."/>
            <person name="Turgeon B."/>
            <person name="Goodwin S."/>
            <person name="Spatafora J."/>
            <person name="Crous P."/>
            <person name="Grigoriev I."/>
        </authorList>
    </citation>
    <scope>NUCLEOTIDE SEQUENCE</scope>
    <source>
        <strain evidence="1">CBS 122367</strain>
    </source>
</reference>
<gene>
    <name evidence="1" type="ORF">K458DRAFT_462602</name>
</gene>
<dbReference type="EMBL" id="MU005572">
    <property type="protein sequence ID" value="KAF2689545.1"/>
    <property type="molecule type" value="Genomic_DNA"/>
</dbReference>
<dbReference type="OrthoDB" id="3797060at2759"/>
<organism evidence="1 2">
    <name type="scientific">Lentithecium fluviatile CBS 122367</name>
    <dbReference type="NCBI Taxonomy" id="1168545"/>
    <lineage>
        <taxon>Eukaryota</taxon>
        <taxon>Fungi</taxon>
        <taxon>Dikarya</taxon>
        <taxon>Ascomycota</taxon>
        <taxon>Pezizomycotina</taxon>
        <taxon>Dothideomycetes</taxon>
        <taxon>Pleosporomycetidae</taxon>
        <taxon>Pleosporales</taxon>
        <taxon>Massarineae</taxon>
        <taxon>Lentitheciaceae</taxon>
        <taxon>Lentithecium</taxon>
    </lineage>
</organism>
<name>A0A6G1JH92_9PLEO</name>
<proteinExistence type="predicted"/>
<protein>
    <submittedName>
        <fullName evidence="1">Uncharacterized protein</fullName>
    </submittedName>
</protein>
<evidence type="ECO:0000313" key="1">
    <source>
        <dbReference type="EMBL" id="KAF2689545.1"/>
    </source>
</evidence>
<keyword evidence="2" id="KW-1185">Reference proteome</keyword>